<comment type="caution">
    <text evidence="2">The sequence shown here is derived from an EMBL/GenBank/DDBJ whole genome shotgun (WGS) entry which is preliminary data.</text>
</comment>
<keyword evidence="3" id="KW-1185">Reference proteome</keyword>
<feature type="region of interest" description="Disordered" evidence="1">
    <location>
        <begin position="129"/>
        <end position="152"/>
    </location>
</feature>
<sequence length="204" mass="22473">MSVTRGDGDAPKQGRERERERESARLQGSPLGGVQVSVVRLSSMLIAGVNQPPDFLTHAWLLQRPFNRGCRRRRKAHGIEMAILASANRTDLHASHERIRCCCGPENKAKTARLFLHGQMVREEEAWAGVPWGGGGGRKRGRSETAATNAGHGPRLLLHHATRTTKCALLLSPSFSPSSGLEEEKQGRSTRGANQRQQRETEQT</sequence>
<proteinExistence type="predicted"/>
<feature type="region of interest" description="Disordered" evidence="1">
    <location>
        <begin position="171"/>
        <end position="204"/>
    </location>
</feature>
<feature type="compositionally biased region" description="Basic and acidic residues" evidence="1">
    <location>
        <begin position="1"/>
        <end position="24"/>
    </location>
</feature>
<organism evidence="2 3">
    <name type="scientific">Macrophomina phaseolina</name>
    <dbReference type="NCBI Taxonomy" id="35725"/>
    <lineage>
        <taxon>Eukaryota</taxon>
        <taxon>Fungi</taxon>
        <taxon>Dikarya</taxon>
        <taxon>Ascomycota</taxon>
        <taxon>Pezizomycotina</taxon>
        <taxon>Dothideomycetes</taxon>
        <taxon>Dothideomycetes incertae sedis</taxon>
        <taxon>Botryosphaeriales</taxon>
        <taxon>Botryosphaeriaceae</taxon>
        <taxon>Macrophomina</taxon>
    </lineage>
</organism>
<reference evidence="2 3" key="1">
    <citation type="journal article" date="2021" name="Nat. Commun.">
        <title>Genetic determinants of endophytism in the Arabidopsis root mycobiome.</title>
        <authorList>
            <person name="Mesny F."/>
            <person name="Miyauchi S."/>
            <person name="Thiergart T."/>
            <person name="Pickel B."/>
            <person name="Atanasova L."/>
            <person name="Karlsson M."/>
            <person name="Huettel B."/>
            <person name="Barry K.W."/>
            <person name="Haridas S."/>
            <person name="Chen C."/>
            <person name="Bauer D."/>
            <person name="Andreopoulos W."/>
            <person name="Pangilinan J."/>
            <person name="LaButti K."/>
            <person name="Riley R."/>
            <person name="Lipzen A."/>
            <person name="Clum A."/>
            <person name="Drula E."/>
            <person name="Henrissat B."/>
            <person name="Kohler A."/>
            <person name="Grigoriev I.V."/>
            <person name="Martin F.M."/>
            <person name="Hacquard S."/>
        </authorList>
    </citation>
    <scope>NUCLEOTIDE SEQUENCE [LARGE SCALE GENOMIC DNA]</scope>
    <source>
        <strain evidence="2 3">MPI-SDFR-AT-0080</strain>
    </source>
</reference>
<protein>
    <submittedName>
        <fullName evidence="2">Uncharacterized protein</fullName>
    </submittedName>
</protein>
<evidence type="ECO:0000256" key="1">
    <source>
        <dbReference type="SAM" id="MobiDB-lite"/>
    </source>
</evidence>
<evidence type="ECO:0000313" key="2">
    <source>
        <dbReference type="EMBL" id="KAH7046814.1"/>
    </source>
</evidence>
<accession>A0ABQ8GAA3</accession>
<name>A0ABQ8GAA3_9PEZI</name>
<gene>
    <name evidence="2" type="ORF">B0J12DRAFT_140100</name>
</gene>
<feature type="compositionally biased region" description="Low complexity" evidence="1">
    <location>
        <begin position="171"/>
        <end position="180"/>
    </location>
</feature>
<evidence type="ECO:0000313" key="3">
    <source>
        <dbReference type="Proteomes" id="UP000774617"/>
    </source>
</evidence>
<dbReference type="Proteomes" id="UP000774617">
    <property type="component" value="Unassembled WGS sequence"/>
</dbReference>
<feature type="region of interest" description="Disordered" evidence="1">
    <location>
        <begin position="1"/>
        <end position="29"/>
    </location>
</feature>
<dbReference type="EMBL" id="JAGTJR010000017">
    <property type="protein sequence ID" value="KAH7046814.1"/>
    <property type="molecule type" value="Genomic_DNA"/>
</dbReference>